<evidence type="ECO:0000259" key="2">
    <source>
        <dbReference type="Pfam" id="PF13439"/>
    </source>
</evidence>
<dbReference type="Pfam" id="PF13692">
    <property type="entry name" value="Glyco_trans_1_4"/>
    <property type="match status" value="1"/>
</dbReference>
<dbReference type="SUPFAM" id="SSF53756">
    <property type="entry name" value="UDP-Glycosyltransferase/glycogen phosphorylase"/>
    <property type="match status" value="1"/>
</dbReference>
<dbReference type="EMBL" id="CP053708">
    <property type="protein sequence ID" value="QKE92471.1"/>
    <property type="molecule type" value="Genomic_DNA"/>
</dbReference>
<dbReference type="GO" id="GO:0016757">
    <property type="term" value="F:glycosyltransferase activity"/>
    <property type="evidence" value="ECO:0007669"/>
    <property type="project" value="UniProtKB-ARBA"/>
</dbReference>
<evidence type="ECO:0000313" key="3">
    <source>
        <dbReference type="EMBL" id="QKE92471.1"/>
    </source>
</evidence>
<dbReference type="Gene3D" id="3.40.50.2000">
    <property type="entry name" value="Glycogen Phosphorylase B"/>
    <property type="match status" value="2"/>
</dbReference>
<feature type="region of interest" description="Disordered" evidence="1">
    <location>
        <begin position="340"/>
        <end position="373"/>
    </location>
</feature>
<organism evidence="3 4">
    <name type="scientific">Lichenicola cladoniae</name>
    <dbReference type="NCBI Taxonomy" id="1484109"/>
    <lineage>
        <taxon>Bacteria</taxon>
        <taxon>Pseudomonadati</taxon>
        <taxon>Pseudomonadota</taxon>
        <taxon>Alphaproteobacteria</taxon>
        <taxon>Acetobacterales</taxon>
        <taxon>Acetobacteraceae</taxon>
        <taxon>Lichenicola</taxon>
    </lineage>
</organism>
<dbReference type="CDD" id="cd03814">
    <property type="entry name" value="GT4-like"/>
    <property type="match status" value="1"/>
</dbReference>
<keyword evidence="4" id="KW-1185">Reference proteome</keyword>
<proteinExistence type="predicted"/>
<dbReference type="PANTHER" id="PTHR45947:SF3">
    <property type="entry name" value="SULFOQUINOVOSYL TRANSFERASE SQD2"/>
    <property type="match status" value="1"/>
</dbReference>
<evidence type="ECO:0000256" key="1">
    <source>
        <dbReference type="SAM" id="MobiDB-lite"/>
    </source>
</evidence>
<reference evidence="3 4" key="1">
    <citation type="journal article" date="2014" name="World J. Microbiol. Biotechnol.">
        <title>Biodiversity and physiological characteristics of Antarctic and Arctic lichens-associated bacteria.</title>
        <authorList>
            <person name="Lee Y.M."/>
            <person name="Kim E.H."/>
            <person name="Lee H.K."/>
            <person name="Hong S.G."/>
        </authorList>
    </citation>
    <scope>NUCLEOTIDE SEQUENCE [LARGE SCALE GENOMIC DNA]</scope>
    <source>
        <strain evidence="3 4">PAMC 26569</strain>
    </source>
</reference>
<keyword evidence="3" id="KW-0808">Transferase</keyword>
<name>A0A6M8HWN6_9PROT</name>
<dbReference type="AlphaFoldDB" id="A0A6M8HWN6"/>
<dbReference type="InterPro" id="IPR028098">
    <property type="entry name" value="Glyco_trans_4-like_N"/>
</dbReference>
<protein>
    <submittedName>
        <fullName evidence="3">Glycosyltransferase family 1 protein</fullName>
    </submittedName>
</protein>
<dbReference type="InterPro" id="IPR050194">
    <property type="entry name" value="Glycosyltransferase_grp1"/>
</dbReference>
<dbReference type="PANTHER" id="PTHR45947">
    <property type="entry name" value="SULFOQUINOVOSYL TRANSFERASE SQD2"/>
    <property type="match status" value="1"/>
</dbReference>
<sequence>MIVSDAWTPQVNGVVRTLVTVAGELRDMGHTVEVIGPDRFRTIPCPTYPDIRLSILPARRLARLIEAFAPDALHIATEGPLGMAARAWAKRRRYAFTTSFHTRFPEYIQARTGLPTGLAYAFLRRFHNDAAATMVATRSLQEDLAARGFTRLVRWSRGVDLSRFNPQPRRDWAAEYGIARPIFLYVGRIAVEKNIEAFLALDLPGSKIVVGGGPQLAALRARHPGVVFTGPFSEAELAGAYAGGDVFVFPSRTDTFGLVVLEALACGVPVAAFDVTGPKDILADASGRVGAFGPDLRHSAIAALDADRAACRAHAERFTWRACAEIFHGALVPLSAGRTVARDAQDRTPARTEGRDERHQRQRDDHASVDIGS</sequence>
<gene>
    <name evidence="3" type="ORF">HN018_06220</name>
</gene>
<dbReference type="Proteomes" id="UP000500767">
    <property type="component" value="Chromosome"/>
</dbReference>
<dbReference type="Pfam" id="PF13439">
    <property type="entry name" value="Glyco_transf_4"/>
    <property type="match status" value="1"/>
</dbReference>
<dbReference type="KEGG" id="lck:HN018_06220"/>
<evidence type="ECO:0000313" key="4">
    <source>
        <dbReference type="Proteomes" id="UP000500767"/>
    </source>
</evidence>
<feature type="domain" description="Glycosyltransferase subfamily 4-like N-terminal" evidence="2">
    <location>
        <begin position="11"/>
        <end position="163"/>
    </location>
</feature>
<accession>A0A6M8HWN6</accession>